<dbReference type="GO" id="GO:0005615">
    <property type="term" value="C:extracellular space"/>
    <property type="evidence" value="ECO:0007669"/>
    <property type="project" value="TreeGrafter"/>
</dbReference>
<evidence type="ECO:0000256" key="1">
    <source>
        <dbReference type="ARBA" id="ARBA00023180"/>
    </source>
</evidence>
<reference evidence="3" key="1">
    <citation type="journal article" date="2014" name="Nat. Commun.">
        <title>The rainbow trout genome provides novel insights into evolution after whole-genome duplication in vertebrates.</title>
        <authorList>
            <person name="Berthelot C."/>
            <person name="Brunet F."/>
            <person name="Chalopin D."/>
            <person name="Juanchich A."/>
            <person name="Bernard M."/>
            <person name="Noel B."/>
            <person name="Bento P."/>
            <person name="Da Silva C."/>
            <person name="Labadie K."/>
            <person name="Alberti A."/>
            <person name="Aury J.M."/>
            <person name="Louis A."/>
            <person name="Dehais P."/>
            <person name="Bardou P."/>
            <person name="Montfort J."/>
            <person name="Klopp C."/>
            <person name="Cabau C."/>
            <person name="Gaspin C."/>
            <person name="Thorgaard G.H."/>
            <person name="Boussaha M."/>
            <person name="Quillet E."/>
            <person name="Guyomard R."/>
            <person name="Galiana D."/>
            <person name="Bobe J."/>
            <person name="Volff J.N."/>
            <person name="Genet C."/>
            <person name="Wincker P."/>
            <person name="Jaillon O."/>
            <person name="Roest Crollius H."/>
            <person name="Guiguen Y."/>
        </authorList>
    </citation>
    <scope>NUCLEOTIDE SEQUENCE [LARGE SCALE GENOMIC DNA]</scope>
</reference>
<dbReference type="PANTHER" id="PTHR16675:SF237">
    <property type="entry name" value="MHC CLASS I ANTIGEN TRANSCRIPT VARIANT 1-RELATED"/>
    <property type="match status" value="1"/>
</dbReference>
<protein>
    <recommendedName>
        <fullName evidence="2">MHC class I-like antigen recognition-like domain-containing protein</fullName>
    </recommendedName>
</protein>
<proteinExistence type="predicted"/>
<dbReference type="PANTHER" id="PTHR16675">
    <property type="entry name" value="MHC CLASS I-RELATED"/>
    <property type="match status" value="1"/>
</dbReference>
<dbReference type="PaxDb" id="8022-A0A060Z3D2"/>
<evidence type="ECO:0000259" key="2">
    <source>
        <dbReference type="Pfam" id="PF00129"/>
    </source>
</evidence>
<dbReference type="Gene3D" id="3.30.500.10">
    <property type="entry name" value="MHC class I-like antigen recognition-like"/>
    <property type="match status" value="1"/>
</dbReference>
<accession>A0A060Z3D2</accession>
<dbReference type="SUPFAM" id="SSF54452">
    <property type="entry name" value="MHC antigen-recognition domain"/>
    <property type="match status" value="1"/>
</dbReference>
<dbReference type="GO" id="GO:0009897">
    <property type="term" value="C:external side of plasma membrane"/>
    <property type="evidence" value="ECO:0007669"/>
    <property type="project" value="TreeGrafter"/>
</dbReference>
<sequence>MVDGVQMVHYDSNSQRAVSKQDWMNKQTDTQYWEQNTGILLGSQRTFKAGVDTLKQRFNQSGGTSFIFTSSDQLCLYKHIISCVC</sequence>
<organism evidence="3 4">
    <name type="scientific">Oncorhynchus mykiss</name>
    <name type="common">Rainbow trout</name>
    <name type="synonym">Salmo gairdneri</name>
    <dbReference type="NCBI Taxonomy" id="8022"/>
    <lineage>
        <taxon>Eukaryota</taxon>
        <taxon>Metazoa</taxon>
        <taxon>Chordata</taxon>
        <taxon>Craniata</taxon>
        <taxon>Vertebrata</taxon>
        <taxon>Euteleostomi</taxon>
        <taxon>Actinopterygii</taxon>
        <taxon>Neopterygii</taxon>
        <taxon>Teleostei</taxon>
        <taxon>Protacanthopterygii</taxon>
        <taxon>Salmoniformes</taxon>
        <taxon>Salmonidae</taxon>
        <taxon>Salmoninae</taxon>
        <taxon>Oncorhynchus</taxon>
    </lineage>
</organism>
<dbReference type="InterPro" id="IPR050208">
    <property type="entry name" value="MHC_class-I_related"/>
</dbReference>
<gene>
    <name evidence="3" type="ORF">GSONMT00041934001</name>
</gene>
<dbReference type="InterPro" id="IPR011162">
    <property type="entry name" value="MHC_I/II-like_Ag-recog"/>
</dbReference>
<dbReference type="AlphaFoldDB" id="A0A060Z3D2"/>
<dbReference type="Pfam" id="PF00129">
    <property type="entry name" value="MHC_I"/>
    <property type="match status" value="1"/>
</dbReference>
<dbReference type="InterPro" id="IPR037055">
    <property type="entry name" value="MHC_I-like_Ag-recog_sf"/>
</dbReference>
<feature type="domain" description="MHC class I-like antigen recognition-like" evidence="2">
    <location>
        <begin position="2"/>
        <end position="68"/>
    </location>
</feature>
<name>A0A060Z3D2_ONCMY</name>
<dbReference type="Proteomes" id="UP000193380">
    <property type="component" value="Unassembled WGS sequence"/>
</dbReference>
<dbReference type="STRING" id="8022.A0A060Z3D2"/>
<dbReference type="GO" id="GO:0006955">
    <property type="term" value="P:immune response"/>
    <property type="evidence" value="ECO:0007669"/>
    <property type="project" value="TreeGrafter"/>
</dbReference>
<evidence type="ECO:0000313" key="3">
    <source>
        <dbReference type="EMBL" id="CDQ98382.1"/>
    </source>
</evidence>
<dbReference type="EMBL" id="FR937081">
    <property type="protein sequence ID" value="CDQ98382.1"/>
    <property type="molecule type" value="Genomic_DNA"/>
</dbReference>
<evidence type="ECO:0000313" key="4">
    <source>
        <dbReference type="Proteomes" id="UP000193380"/>
    </source>
</evidence>
<dbReference type="InterPro" id="IPR011161">
    <property type="entry name" value="MHC_I-like_Ag-recog"/>
</dbReference>
<keyword evidence="1" id="KW-0325">Glycoprotein</keyword>
<reference evidence="3" key="2">
    <citation type="submission" date="2014-03" db="EMBL/GenBank/DDBJ databases">
        <authorList>
            <person name="Genoscope - CEA"/>
        </authorList>
    </citation>
    <scope>NUCLEOTIDE SEQUENCE</scope>
</reference>